<keyword evidence="3" id="KW-1185">Reference proteome</keyword>
<organism evidence="2 3">
    <name type="scientific">Nocardia macrotermitis</name>
    <dbReference type="NCBI Taxonomy" id="2585198"/>
    <lineage>
        <taxon>Bacteria</taxon>
        <taxon>Bacillati</taxon>
        <taxon>Actinomycetota</taxon>
        <taxon>Actinomycetes</taxon>
        <taxon>Mycobacteriales</taxon>
        <taxon>Nocardiaceae</taxon>
        <taxon>Nocardia</taxon>
    </lineage>
</organism>
<feature type="chain" id="PRO_5029804593" evidence="1">
    <location>
        <begin position="23"/>
        <end position="145"/>
    </location>
</feature>
<evidence type="ECO:0000256" key="1">
    <source>
        <dbReference type="SAM" id="SignalP"/>
    </source>
</evidence>
<accession>A0A7K0DAA2</accession>
<name>A0A7K0DAA2_9NOCA</name>
<dbReference type="Proteomes" id="UP000438448">
    <property type="component" value="Unassembled WGS sequence"/>
</dbReference>
<comment type="caution">
    <text evidence="2">The sequence shown here is derived from an EMBL/GenBank/DDBJ whole genome shotgun (WGS) entry which is preliminary data.</text>
</comment>
<protein>
    <submittedName>
        <fullName evidence="2">Uncharacterized protein</fullName>
    </submittedName>
</protein>
<keyword evidence="1" id="KW-0732">Signal</keyword>
<gene>
    <name evidence="2" type="ORF">NRB20_57550</name>
</gene>
<reference evidence="2 3" key="1">
    <citation type="submission" date="2019-10" db="EMBL/GenBank/DDBJ databases">
        <title>Nocardia macrotermitis sp. nov. and Nocardia aurantia sp. nov., isolated from the gut of fungus growing-termite Macrotermes natalensis.</title>
        <authorList>
            <person name="Benndorf R."/>
            <person name="Schwitalla J."/>
            <person name="Martin K."/>
            <person name="De Beer W."/>
            <person name="Kaster A.-K."/>
            <person name="Vollmers J."/>
            <person name="Poulsen M."/>
            <person name="Beemelmanns C."/>
        </authorList>
    </citation>
    <scope>NUCLEOTIDE SEQUENCE [LARGE SCALE GENOMIC DNA]</scope>
    <source>
        <strain evidence="2 3">RB20</strain>
    </source>
</reference>
<evidence type="ECO:0000313" key="3">
    <source>
        <dbReference type="Proteomes" id="UP000438448"/>
    </source>
</evidence>
<evidence type="ECO:0000313" key="2">
    <source>
        <dbReference type="EMBL" id="MQY22637.1"/>
    </source>
</evidence>
<dbReference type="EMBL" id="WEGK01000014">
    <property type="protein sequence ID" value="MQY22637.1"/>
    <property type="molecule type" value="Genomic_DNA"/>
</dbReference>
<proteinExistence type="predicted"/>
<sequence>MSSIVAMSCVSAALTGVPIAAATPGPAPQKLCTITYPTPDNFAITASTDVFVQPSGSGAFTLTARTDAKSLLPYDQRFHVTWSNLDTGKNGQAETSAKVHGPDNVLTIPNVTTKPGRIPLVLGISNHGSAKNYTNGDCNVEYKAQ</sequence>
<feature type="signal peptide" evidence="1">
    <location>
        <begin position="1"/>
        <end position="22"/>
    </location>
</feature>
<dbReference type="AlphaFoldDB" id="A0A7K0DAA2"/>